<dbReference type="AlphaFoldDB" id="A0AAE3JJ80"/>
<dbReference type="GO" id="GO:0022625">
    <property type="term" value="C:cytosolic large ribosomal subunit"/>
    <property type="evidence" value="ECO:0007669"/>
    <property type="project" value="TreeGrafter"/>
</dbReference>
<evidence type="ECO:0000259" key="7">
    <source>
        <dbReference type="Pfam" id="PF01386"/>
    </source>
</evidence>
<feature type="domain" description="Large ribosomal subunit protein bL25 L25" evidence="7">
    <location>
        <begin position="6"/>
        <end position="93"/>
    </location>
</feature>
<comment type="caution">
    <text evidence="9">The sequence shown here is derived from an EMBL/GenBank/DDBJ whole genome shotgun (WGS) entry which is preliminary data.</text>
</comment>
<sequence length="184" mass="20245">MNEKKLSARTRTKMGKGPAKALRQEGRLPAVMYNGEGKSTMVDIDALEFSKLFATITESTIIDVSLDGAKDVLAFVKDVQYDIIKDQVKHVDLYVVEAGKILRTKIQVKLSGAPVGVRQGGVLEHGTKEIEVECLPRNLPEKAIVDVSNLELNHSLHVKDIVLPEGVKILSDKEKTIATIRMAK</sequence>
<evidence type="ECO:0000256" key="5">
    <source>
        <dbReference type="HAMAP-Rule" id="MF_01334"/>
    </source>
</evidence>
<evidence type="ECO:0000256" key="4">
    <source>
        <dbReference type="ARBA" id="ARBA00023274"/>
    </source>
</evidence>
<accession>A0AAE3JJ80</accession>
<keyword evidence="2 5" id="KW-0694">RNA-binding</keyword>
<evidence type="ECO:0000256" key="2">
    <source>
        <dbReference type="ARBA" id="ARBA00022884"/>
    </source>
</evidence>
<organism evidence="9 10">
    <name type="scientific">Teretinema zuelzerae</name>
    <dbReference type="NCBI Taxonomy" id="156"/>
    <lineage>
        <taxon>Bacteria</taxon>
        <taxon>Pseudomonadati</taxon>
        <taxon>Spirochaetota</taxon>
        <taxon>Spirochaetia</taxon>
        <taxon>Spirochaetales</taxon>
        <taxon>Treponemataceae</taxon>
        <taxon>Teretinema</taxon>
    </lineage>
</organism>
<dbReference type="GO" id="GO:0006412">
    <property type="term" value="P:translation"/>
    <property type="evidence" value="ECO:0007669"/>
    <property type="project" value="UniProtKB-UniRule"/>
</dbReference>
<evidence type="ECO:0000256" key="1">
    <source>
        <dbReference type="ARBA" id="ARBA00022730"/>
    </source>
</evidence>
<dbReference type="InterPro" id="IPR020057">
    <property type="entry name" value="Ribosomal_bL25_b-dom"/>
</dbReference>
<dbReference type="GO" id="GO:0008097">
    <property type="term" value="F:5S rRNA binding"/>
    <property type="evidence" value="ECO:0007669"/>
    <property type="project" value="InterPro"/>
</dbReference>
<dbReference type="Pfam" id="PF14693">
    <property type="entry name" value="Ribosomal_TL5_C"/>
    <property type="match status" value="1"/>
</dbReference>
<dbReference type="EMBL" id="JAINWA010000003">
    <property type="protein sequence ID" value="MCD1655213.1"/>
    <property type="molecule type" value="Genomic_DNA"/>
</dbReference>
<feature type="region of interest" description="Disordered" evidence="6">
    <location>
        <begin position="1"/>
        <end position="20"/>
    </location>
</feature>
<evidence type="ECO:0000313" key="9">
    <source>
        <dbReference type="EMBL" id="MCD1655213.1"/>
    </source>
</evidence>
<dbReference type="GO" id="GO:0003735">
    <property type="term" value="F:structural constituent of ribosome"/>
    <property type="evidence" value="ECO:0007669"/>
    <property type="project" value="InterPro"/>
</dbReference>
<reference evidence="9" key="1">
    <citation type="submission" date="2021-08" db="EMBL/GenBank/DDBJ databases">
        <title>Comparative analyses of Brucepasteria parasyntrophica and Teretinema zuelzerae.</title>
        <authorList>
            <person name="Song Y."/>
            <person name="Brune A."/>
        </authorList>
    </citation>
    <scope>NUCLEOTIDE SEQUENCE</scope>
    <source>
        <strain evidence="9">DSM 1903</strain>
    </source>
</reference>
<evidence type="ECO:0000313" key="10">
    <source>
        <dbReference type="Proteomes" id="UP001198163"/>
    </source>
</evidence>
<dbReference type="InterPro" id="IPR020930">
    <property type="entry name" value="Ribosomal_uL5_bac-type"/>
</dbReference>
<dbReference type="HAMAP" id="MF_01334">
    <property type="entry name" value="Ribosomal_bL25_CTC"/>
    <property type="match status" value="1"/>
</dbReference>
<keyword evidence="4 5" id="KW-0687">Ribonucleoprotein</keyword>
<comment type="subunit">
    <text evidence="5">Part of the 50S ribosomal subunit; part of the 5S rRNA/L5/L18/L25 subcomplex. Contacts the 5S rRNA. Binds to the 5S rRNA independently of L5 and L18.</text>
</comment>
<dbReference type="PANTHER" id="PTHR33284">
    <property type="entry name" value="RIBOSOMAL PROTEIN L25/GLN-TRNA SYNTHETASE, ANTI-CODON-BINDING DOMAIN-CONTAINING PROTEIN"/>
    <property type="match status" value="1"/>
</dbReference>
<protein>
    <recommendedName>
        <fullName evidence="5">Large ribosomal subunit protein bL25</fullName>
    </recommendedName>
    <alternativeName>
        <fullName evidence="5">General stress protein CTC</fullName>
    </alternativeName>
</protein>
<keyword evidence="3 5" id="KW-0689">Ribosomal protein</keyword>
<proteinExistence type="inferred from homology"/>
<gene>
    <name evidence="5" type="primary">rplY</name>
    <name evidence="5" type="synonym">ctc</name>
    <name evidence="9" type="ORF">K7J14_10955</name>
</gene>
<dbReference type="PANTHER" id="PTHR33284:SF1">
    <property type="entry name" value="RIBOSOMAL PROTEIN L25_GLN-TRNA SYNTHETASE, ANTI-CODON-BINDING DOMAIN-CONTAINING PROTEIN"/>
    <property type="match status" value="1"/>
</dbReference>
<comment type="function">
    <text evidence="5">This is one of the proteins that binds to the 5S RNA in the ribosome where it forms part of the central protuberance.</text>
</comment>
<dbReference type="SUPFAM" id="SSF50715">
    <property type="entry name" value="Ribosomal protein L25-like"/>
    <property type="match status" value="1"/>
</dbReference>
<name>A0AAE3JJ80_9SPIR</name>
<keyword evidence="10" id="KW-1185">Reference proteome</keyword>
<dbReference type="NCBIfam" id="TIGR00731">
    <property type="entry name" value="bL25_bact_ctc"/>
    <property type="match status" value="1"/>
</dbReference>
<dbReference type="Gene3D" id="2.40.240.10">
    <property type="entry name" value="Ribosomal Protein L25, Chain P"/>
    <property type="match status" value="1"/>
</dbReference>
<comment type="similarity">
    <text evidence="5">Belongs to the bacterial ribosomal protein bL25 family. CTC subfamily.</text>
</comment>
<evidence type="ECO:0000256" key="6">
    <source>
        <dbReference type="SAM" id="MobiDB-lite"/>
    </source>
</evidence>
<dbReference type="InterPro" id="IPR029751">
    <property type="entry name" value="Ribosomal_L25_dom"/>
</dbReference>
<dbReference type="InterPro" id="IPR011035">
    <property type="entry name" value="Ribosomal_bL25/Gln-tRNA_synth"/>
</dbReference>
<dbReference type="Pfam" id="PF01386">
    <property type="entry name" value="Ribosomal_L25p"/>
    <property type="match status" value="1"/>
</dbReference>
<evidence type="ECO:0000259" key="8">
    <source>
        <dbReference type="Pfam" id="PF14693"/>
    </source>
</evidence>
<evidence type="ECO:0000256" key="3">
    <source>
        <dbReference type="ARBA" id="ARBA00022980"/>
    </source>
</evidence>
<dbReference type="Proteomes" id="UP001198163">
    <property type="component" value="Unassembled WGS sequence"/>
</dbReference>
<dbReference type="Gene3D" id="2.170.120.20">
    <property type="entry name" value="Ribosomal protein L25, beta domain"/>
    <property type="match status" value="1"/>
</dbReference>
<dbReference type="InterPro" id="IPR001021">
    <property type="entry name" value="Ribosomal_bL25_long"/>
</dbReference>
<dbReference type="InterPro" id="IPR020056">
    <property type="entry name" value="Rbsml_bL25/Gln-tRNA_synth_N"/>
</dbReference>
<dbReference type="InterPro" id="IPR037121">
    <property type="entry name" value="Ribosomal_bL25_C"/>
</dbReference>
<feature type="domain" description="Large ribosomal subunit protein bL25 beta" evidence="8">
    <location>
        <begin position="103"/>
        <end position="183"/>
    </location>
</feature>
<dbReference type="CDD" id="cd00495">
    <property type="entry name" value="Ribosomal_L25_TL5_CTC"/>
    <property type="match status" value="1"/>
</dbReference>
<dbReference type="RefSeq" id="WP_230756094.1">
    <property type="nucleotide sequence ID" value="NZ_JAINWA010000003.1"/>
</dbReference>
<keyword evidence="1 5" id="KW-0699">rRNA-binding</keyword>